<dbReference type="AlphaFoldDB" id="A0A8X6JV60"/>
<proteinExistence type="predicted"/>
<sequence length="107" mass="12569">MSGAFFISSIYFLFQVTYDPGKRPRSHTLHIWRAHQNTLTLKSDPSMRGDECPLTLNRGRPFIKTHLRKPLNDRDFFFPSRDSLPEHAQPGEGMLRKRGNKQNYHRT</sequence>
<comment type="caution">
    <text evidence="2">The sequence shown here is derived from an EMBL/GenBank/DDBJ whole genome shotgun (WGS) entry which is preliminary data.</text>
</comment>
<dbReference type="OrthoDB" id="10358513at2759"/>
<evidence type="ECO:0000313" key="2">
    <source>
        <dbReference type="EMBL" id="GFS61164.1"/>
    </source>
</evidence>
<dbReference type="Proteomes" id="UP000886998">
    <property type="component" value="Unassembled WGS sequence"/>
</dbReference>
<keyword evidence="3" id="KW-1185">Reference proteome</keyword>
<protein>
    <submittedName>
        <fullName evidence="2">Uncharacterized protein</fullName>
    </submittedName>
</protein>
<name>A0A8X6JV60_9ARAC</name>
<dbReference type="EMBL" id="BMAV01027655">
    <property type="protein sequence ID" value="GFS61164.1"/>
    <property type="molecule type" value="Genomic_DNA"/>
</dbReference>
<feature type="region of interest" description="Disordered" evidence="1">
    <location>
        <begin position="79"/>
        <end position="107"/>
    </location>
</feature>
<feature type="compositionally biased region" description="Basic residues" evidence="1">
    <location>
        <begin position="96"/>
        <end position="107"/>
    </location>
</feature>
<reference evidence="2" key="1">
    <citation type="submission" date="2020-08" db="EMBL/GenBank/DDBJ databases">
        <title>Multicomponent nature underlies the extraordinary mechanical properties of spider dragline silk.</title>
        <authorList>
            <person name="Kono N."/>
            <person name="Nakamura H."/>
            <person name="Mori M."/>
            <person name="Yoshida Y."/>
            <person name="Ohtoshi R."/>
            <person name="Malay A.D."/>
            <person name="Moran D.A.P."/>
            <person name="Tomita M."/>
            <person name="Numata K."/>
            <person name="Arakawa K."/>
        </authorList>
    </citation>
    <scope>NUCLEOTIDE SEQUENCE</scope>
</reference>
<gene>
    <name evidence="2" type="ORF">TNIN_182551</name>
</gene>
<accession>A0A8X6JV60</accession>
<evidence type="ECO:0000313" key="3">
    <source>
        <dbReference type="Proteomes" id="UP000886998"/>
    </source>
</evidence>
<organism evidence="2 3">
    <name type="scientific">Trichonephila inaurata madagascariensis</name>
    <dbReference type="NCBI Taxonomy" id="2747483"/>
    <lineage>
        <taxon>Eukaryota</taxon>
        <taxon>Metazoa</taxon>
        <taxon>Ecdysozoa</taxon>
        <taxon>Arthropoda</taxon>
        <taxon>Chelicerata</taxon>
        <taxon>Arachnida</taxon>
        <taxon>Araneae</taxon>
        <taxon>Araneomorphae</taxon>
        <taxon>Entelegynae</taxon>
        <taxon>Araneoidea</taxon>
        <taxon>Nephilidae</taxon>
        <taxon>Trichonephila</taxon>
        <taxon>Trichonephila inaurata</taxon>
    </lineage>
</organism>
<evidence type="ECO:0000256" key="1">
    <source>
        <dbReference type="SAM" id="MobiDB-lite"/>
    </source>
</evidence>